<dbReference type="Proteomes" id="UP000597762">
    <property type="component" value="Unassembled WGS sequence"/>
</dbReference>
<protein>
    <submittedName>
        <fullName evidence="2">Uncharacterized protein</fullName>
    </submittedName>
</protein>
<evidence type="ECO:0000256" key="1">
    <source>
        <dbReference type="SAM" id="MobiDB-lite"/>
    </source>
</evidence>
<dbReference type="EMBL" id="CAHIKZ030004595">
    <property type="protein sequence ID" value="CAE1312688.1"/>
    <property type="molecule type" value="Genomic_DNA"/>
</dbReference>
<dbReference type="AlphaFoldDB" id="A0A812DWR6"/>
<name>A0A812DWR6_ACAPH</name>
<evidence type="ECO:0000313" key="2">
    <source>
        <dbReference type="EMBL" id="CAE1312688.1"/>
    </source>
</evidence>
<accession>A0A812DWR6</accession>
<feature type="region of interest" description="Disordered" evidence="1">
    <location>
        <begin position="1"/>
        <end position="28"/>
    </location>
</feature>
<proteinExistence type="predicted"/>
<evidence type="ECO:0000313" key="3">
    <source>
        <dbReference type="Proteomes" id="UP000597762"/>
    </source>
</evidence>
<reference evidence="2" key="1">
    <citation type="submission" date="2021-01" db="EMBL/GenBank/DDBJ databases">
        <authorList>
            <person name="Li R."/>
            <person name="Bekaert M."/>
        </authorList>
    </citation>
    <scope>NUCLEOTIDE SEQUENCE</scope>
    <source>
        <strain evidence="2">Farmed</strain>
    </source>
</reference>
<organism evidence="2 3">
    <name type="scientific">Acanthosepion pharaonis</name>
    <name type="common">Pharaoh cuttlefish</name>
    <name type="synonym">Sepia pharaonis</name>
    <dbReference type="NCBI Taxonomy" id="158019"/>
    <lineage>
        <taxon>Eukaryota</taxon>
        <taxon>Metazoa</taxon>
        <taxon>Spiralia</taxon>
        <taxon>Lophotrochozoa</taxon>
        <taxon>Mollusca</taxon>
        <taxon>Cephalopoda</taxon>
        <taxon>Coleoidea</taxon>
        <taxon>Decapodiformes</taxon>
        <taxon>Sepiida</taxon>
        <taxon>Sepiina</taxon>
        <taxon>Sepiidae</taxon>
        <taxon>Acanthosepion</taxon>
    </lineage>
</organism>
<sequence length="263" mass="28877">MEQAGPGGRRIPYSVRKGRLRQAKQAEEGKLLATSVNKAEENREKKKDTKAYVVEVQIPVTPEPIVLQSKFPIDESAVMNFSQPAGPEPVVDNRPVKVEMVSSVKTAQPTETPEPVVVKQAPPAELEPVKETLVTGPDTATVVEALPAQPKPVMIEEAPLGKSEHTIEETKKPVTVEVIKAIVEDEVLATPIIKDEKVSVHPVVEKEPAPPPPKMETPSAPVDEENVEIIPAATRLKGICLTCVTMLCFPYIYLYPLTFEFFY</sequence>
<gene>
    <name evidence="2" type="ORF">SPHA_63916</name>
</gene>
<comment type="caution">
    <text evidence="2">The sequence shown here is derived from an EMBL/GenBank/DDBJ whole genome shotgun (WGS) entry which is preliminary data.</text>
</comment>
<keyword evidence="3" id="KW-1185">Reference proteome</keyword>